<evidence type="ECO:0000256" key="1">
    <source>
        <dbReference type="SAM" id="MobiDB-lite"/>
    </source>
</evidence>
<keyword evidence="2" id="KW-0614">Plasmid</keyword>
<dbReference type="AlphaFoldDB" id="A0AAT9I0K7"/>
<geneLocation type="plasmid" evidence="2">
    <name>pKM77-8_1</name>
</geneLocation>
<gene>
    <name evidence="2" type="ORF">SHKM778_95080</name>
</gene>
<proteinExistence type="predicted"/>
<reference evidence="2" key="2">
    <citation type="submission" date="2024-07" db="EMBL/GenBank/DDBJ databases">
        <title>Streptomyces haneummycinica sp. nov., a new antibiotic-producing actinobacterium isolated from marine sediment.</title>
        <authorList>
            <person name="Uemura M."/>
            <person name="Hamada M."/>
            <person name="Hirano S."/>
            <person name="Kobayashi K."/>
            <person name="Ohshiro T."/>
            <person name="Kobayashi T."/>
            <person name="Terahara T."/>
        </authorList>
    </citation>
    <scope>NUCLEOTIDE SEQUENCE</scope>
    <source>
        <strain evidence="2">KM77-8</strain>
        <plasmid evidence="2">pKM77-8_1</plasmid>
    </source>
</reference>
<protein>
    <submittedName>
        <fullName evidence="2">Uncharacterized protein</fullName>
    </submittedName>
</protein>
<organism evidence="2">
    <name type="scientific">Streptomyces haneummycinicus</name>
    <dbReference type="NCBI Taxonomy" id="3074435"/>
    <lineage>
        <taxon>Bacteria</taxon>
        <taxon>Bacillati</taxon>
        <taxon>Actinomycetota</taxon>
        <taxon>Actinomycetes</taxon>
        <taxon>Kitasatosporales</taxon>
        <taxon>Streptomycetaceae</taxon>
        <taxon>Streptomyces</taxon>
    </lineage>
</organism>
<feature type="region of interest" description="Disordered" evidence="1">
    <location>
        <begin position="1"/>
        <end position="126"/>
    </location>
</feature>
<name>A0AAT9I0K7_9ACTN</name>
<sequence length="126" mass="13034">MEMGKAAQKVQRSAHPTLYSGQESEARRIAKEAGINLTRAGEATSTQPTRPSGDASGSEEPTGQAPTERCENEDDQQDTPAKPGTAFHDGNANWPAEVKNPGPPPTPLSGPSARPTAGPWSGTSGA</sequence>
<evidence type="ECO:0000313" key="2">
    <source>
        <dbReference type="EMBL" id="BFO23120.1"/>
    </source>
</evidence>
<dbReference type="EMBL" id="AP035769">
    <property type="protein sequence ID" value="BFO23120.1"/>
    <property type="molecule type" value="Genomic_DNA"/>
</dbReference>
<reference evidence="2" key="1">
    <citation type="submission" date="2024-06" db="EMBL/GenBank/DDBJ databases">
        <authorList>
            <consortium name="consrtm"/>
            <person name="Uemura M."/>
            <person name="Terahara T."/>
        </authorList>
    </citation>
    <scope>NUCLEOTIDE SEQUENCE</scope>
    <source>
        <strain evidence="2">KM77-8</strain>
        <plasmid evidence="2">pKM77-8_1</plasmid>
    </source>
</reference>
<accession>A0AAT9I0K7</accession>